<evidence type="ECO:0000313" key="2">
    <source>
        <dbReference type="EMBL" id="SIQ32625.1"/>
    </source>
</evidence>
<dbReference type="Proteomes" id="UP000186385">
    <property type="component" value="Unassembled WGS sequence"/>
</dbReference>
<accession>A0A1N6RUW1</accession>
<reference evidence="2 3" key="1">
    <citation type="submission" date="2017-01" db="EMBL/GenBank/DDBJ databases">
        <authorList>
            <person name="Mah S.A."/>
            <person name="Swanson W.J."/>
            <person name="Moy G.W."/>
            <person name="Vacquier V.D."/>
        </authorList>
    </citation>
    <scope>NUCLEOTIDE SEQUENCE [LARGE SCALE GENOMIC DNA]</scope>
    <source>
        <strain evidence="2 3">NIO-1016</strain>
    </source>
</reference>
<sequence length="75" mass="8994">MRLAFESEREVLQKLLELLFAQAQSLTDLPSRRVHKKARRCSFGFFFYPKSFVPSFFVDWRMHFSGVFKMRLNSV</sequence>
<evidence type="ECO:0000313" key="1">
    <source>
        <dbReference type="EMBL" id="OXS79145.1"/>
    </source>
</evidence>
<proteinExistence type="predicted"/>
<gene>
    <name evidence="1" type="ORF">B1B05_05055</name>
    <name evidence="2" type="ORF">SAMN05443094_102225</name>
</gene>
<protein>
    <submittedName>
        <fullName evidence="2">Uncharacterized protein</fullName>
    </submittedName>
</protein>
<dbReference type="EMBL" id="MWSK01000002">
    <property type="protein sequence ID" value="OXS79145.1"/>
    <property type="molecule type" value="Genomic_DNA"/>
</dbReference>
<reference evidence="4" key="2">
    <citation type="submission" date="2017-03" db="EMBL/GenBank/DDBJ databases">
        <title>Bacillus sp. V-88(T) DSM27956, whole genome shotgun sequencing project.</title>
        <authorList>
            <person name="Dastager S.G."/>
            <person name="Neurgaonkar P.S."/>
            <person name="Dharne M.S."/>
        </authorList>
    </citation>
    <scope>NUCLEOTIDE SEQUENCE [LARGE SCALE GENOMIC DNA]</scope>
    <source>
        <strain evidence="4">DSM 25145</strain>
    </source>
</reference>
<keyword evidence="4" id="KW-1185">Reference proteome</keyword>
<name>A0A1N6RUW1_9BACI</name>
<reference evidence="1" key="3">
    <citation type="submission" date="2017-03" db="EMBL/GenBank/DDBJ databases">
        <authorList>
            <person name="Dastager S.G."/>
            <person name="Neurgaonkar P.S."/>
            <person name="Dharne M.S."/>
        </authorList>
    </citation>
    <scope>NUCLEOTIDE SEQUENCE</scope>
    <source>
        <strain evidence="1">DSM 25145</strain>
    </source>
</reference>
<organism evidence="2 3">
    <name type="scientific">Domibacillus enclensis</name>
    <dbReference type="NCBI Taxonomy" id="1017273"/>
    <lineage>
        <taxon>Bacteria</taxon>
        <taxon>Bacillati</taxon>
        <taxon>Bacillota</taxon>
        <taxon>Bacilli</taxon>
        <taxon>Bacillales</taxon>
        <taxon>Bacillaceae</taxon>
        <taxon>Domibacillus</taxon>
    </lineage>
</organism>
<evidence type="ECO:0000313" key="4">
    <source>
        <dbReference type="Proteomes" id="UP000215545"/>
    </source>
</evidence>
<dbReference type="AlphaFoldDB" id="A0A1N6RUW1"/>
<dbReference type="STRING" id="1017273.SAMN05443094_102225"/>
<dbReference type="Proteomes" id="UP000215545">
    <property type="component" value="Unassembled WGS sequence"/>
</dbReference>
<dbReference type="EMBL" id="FTLX01000002">
    <property type="protein sequence ID" value="SIQ32625.1"/>
    <property type="molecule type" value="Genomic_DNA"/>
</dbReference>
<evidence type="ECO:0000313" key="3">
    <source>
        <dbReference type="Proteomes" id="UP000186385"/>
    </source>
</evidence>